<proteinExistence type="predicted"/>
<name>A0A1G1XME8_9BACT</name>
<comment type="caution">
    <text evidence="1">The sequence shown here is derived from an EMBL/GenBank/DDBJ whole genome shotgun (WGS) entry which is preliminary data.</text>
</comment>
<evidence type="ECO:0000313" key="2">
    <source>
        <dbReference type="Proteomes" id="UP000176498"/>
    </source>
</evidence>
<evidence type="ECO:0000313" key="1">
    <source>
        <dbReference type="EMBL" id="OGY41315.1"/>
    </source>
</evidence>
<sequence length="75" mass="8878">MAQLQFFFAMDEKSVNKHFSKIKEVAKQRRCKIDDKPQKEKSGCYKFFVYGKPEQMKDLRAFLIIQGLPQGYLVE</sequence>
<organism evidence="1 2">
    <name type="scientific">Candidatus Buchananbacteria bacterium RBG_13_36_9</name>
    <dbReference type="NCBI Taxonomy" id="1797530"/>
    <lineage>
        <taxon>Bacteria</taxon>
        <taxon>Candidatus Buchananiibacteriota</taxon>
    </lineage>
</organism>
<accession>A0A1G1XME8</accession>
<dbReference type="Proteomes" id="UP000176498">
    <property type="component" value="Unassembled WGS sequence"/>
</dbReference>
<reference evidence="1 2" key="1">
    <citation type="journal article" date="2016" name="Nat. Commun.">
        <title>Thousands of microbial genomes shed light on interconnected biogeochemical processes in an aquifer system.</title>
        <authorList>
            <person name="Anantharaman K."/>
            <person name="Brown C.T."/>
            <person name="Hug L.A."/>
            <person name="Sharon I."/>
            <person name="Castelle C.J."/>
            <person name="Probst A.J."/>
            <person name="Thomas B.C."/>
            <person name="Singh A."/>
            <person name="Wilkins M.J."/>
            <person name="Karaoz U."/>
            <person name="Brodie E.L."/>
            <person name="Williams K.H."/>
            <person name="Hubbard S.S."/>
            <person name="Banfield J.F."/>
        </authorList>
    </citation>
    <scope>NUCLEOTIDE SEQUENCE [LARGE SCALE GENOMIC DNA]</scope>
</reference>
<gene>
    <name evidence="1" type="ORF">A2Y82_03845</name>
</gene>
<dbReference type="EMBL" id="MHHZ01000020">
    <property type="protein sequence ID" value="OGY41315.1"/>
    <property type="molecule type" value="Genomic_DNA"/>
</dbReference>
<dbReference type="AlphaFoldDB" id="A0A1G1XME8"/>
<protein>
    <submittedName>
        <fullName evidence="1">Uncharacterized protein</fullName>
    </submittedName>
</protein>